<evidence type="ECO:0000259" key="4">
    <source>
        <dbReference type="SMART" id="SM00062"/>
    </source>
</evidence>
<name>A0A1W6N1Z5_9HYPH</name>
<keyword evidence="6" id="KW-1185">Reference proteome</keyword>
<proteinExistence type="inferred from homology"/>
<dbReference type="InterPro" id="IPR001638">
    <property type="entry name" value="Solute-binding_3/MltF_N"/>
</dbReference>
<reference evidence="5 6" key="1">
    <citation type="submission" date="2017-02" db="EMBL/GenBank/DDBJ databases">
        <authorList>
            <person name="Peterson S.W."/>
        </authorList>
    </citation>
    <scope>NUCLEOTIDE SEQUENCE [LARGE SCALE GENOMIC DNA]</scope>
    <source>
        <strain evidence="5 6">S285</strain>
    </source>
</reference>
<dbReference type="OrthoDB" id="9777941at2"/>
<comment type="similarity">
    <text evidence="1">Belongs to the bacterial solute-binding protein 3 family.</text>
</comment>
<evidence type="ECO:0000313" key="6">
    <source>
        <dbReference type="Proteomes" id="UP000193978"/>
    </source>
</evidence>
<dbReference type="KEGG" id="mbry:B1812_19805"/>
<dbReference type="Proteomes" id="UP000193978">
    <property type="component" value="Chromosome"/>
</dbReference>
<dbReference type="PANTHER" id="PTHR30085:SF7">
    <property type="entry name" value="AMINO-ACID ABC TRANSPORTER-BINDING PROTEIN YHDW-RELATED"/>
    <property type="match status" value="1"/>
</dbReference>
<dbReference type="Pfam" id="PF00497">
    <property type="entry name" value="SBP_bac_3"/>
    <property type="match status" value="1"/>
</dbReference>
<keyword evidence="2" id="KW-0813">Transport</keyword>
<dbReference type="PANTHER" id="PTHR30085">
    <property type="entry name" value="AMINO ACID ABC TRANSPORTER PERMEASE"/>
    <property type="match status" value="1"/>
</dbReference>
<sequence length="340" mass="36891">MAFGLVAGAPRLAAQPESKASSTLQEIRRRGVVVCGATAPAPGFAVMDEAGSWSGFDIDFCRALAVAALDDPQKIRIETLQQKQRLPALHSGDVDVLLSGAPWTEAREAGHQLLYGAISFYGGQGFLGRRAWGPTGEPWRGAGGTPPRVCVQQGGSSELNLAQFYREHGVAYRPVAFGSLEEAARAYDAGDCDLFSADLVELHQWRSRLQKPDDHVVAPALISKSPLGPIVRQGDDQWFNVVRWTLFAMVDAEELGVDAKTVDAALSSDIPDLRRLVGSDGDFGEGLGLRPDWAYRVIHEVGNYAEVFDRNLGKSSPFAMERRQNALWSKGGLMYAPPVR</sequence>
<dbReference type="SMART" id="SM00062">
    <property type="entry name" value="PBPb"/>
    <property type="match status" value="1"/>
</dbReference>
<evidence type="ECO:0000256" key="3">
    <source>
        <dbReference type="ARBA" id="ARBA00022729"/>
    </source>
</evidence>
<dbReference type="InterPro" id="IPR051455">
    <property type="entry name" value="Bact_solute-bind_prot3"/>
</dbReference>
<keyword evidence="3" id="KW-0732">Signal</keyword>
<dbReference type="EMBL" id="CP019948">
    <property type="protein sequence ID" value="ARN83829.1"/>
    <property type="molecule type" value="Genomic_DNA"/>
</dbReference>
<evidence type="ECO:0000256" key="2">
    <source>
        <dbReference type="ARBA" id="ARBA00022448"/>
    </source>
</evidence>
<accession>A0A1W6N1Z5</accession>
<dbReference type="STRING" id="655015.B1812_19805"/>
<gene>
    <name evidence="5" type="ORF">B1812_19805</name>
</gene>
<dbReference type="Gene3D" id="3.40.190.10">
    <property type="entry name" value="Periplasmic binding protein-like II"/>
    <property type="match status" value="2"/>
</dbReference>
<organism evidence="5 6">
    <name type="scientific">Methylocystis bryophila</name>
    <dbReference type="NCBI Taxonomy" id="655015"/>
    <lineage>
        <taxon>Bacteria</taxon>
        <taxon>Pseudomonadati</taxon>
        <taxon>Pseudomonadota</taxon>
        <taxon>Alphaproteobacteria</taxon>
        <taxon>Hyphomicrobiales</taxon>
        <taxon>Methylocystaceae</taxon>
        <taxon>Methylocystis</taxon>
    </lineage>
</organism>
<dbReference type="CDD" id="cd13692">
    <property type="entry name" value="PBP2_BztA"/>
    <property type="match status" value="1"/>
</dbReference>
<feature type="domain" description="Solute-binding protein family 3/N-terminal" evidence="4">
    <location>
        <begin position="32"/>
        <end position="258"/>
    </location>
</feature>
<dbReference type="SUPFAM" id="SSF53850">
    <property type="entry name" value="Periplasmic binding protein-like II"/>
    <property type="match status" value="1"/>
</dbReference>
<dbReference type="GO" id="GO:0006865">
    <property type="term" value="P:amino acid transport"/>
    <property type="evidence" value="ECO:0007669"/>
    <property type="project" value="TreeGrafter"/>
</dbReference>
<protein>
    <submittedName>
        <fullName evidence="5">Amino acid ABC transporter substrate-bindnig protein</fullName>
    </submittedName>
</protein>
<dbReference type="AlphaFoldDB" id="A0A1W6N1Z5"/>
<evidence type="ECO:0000256" key="1">
    <source>
        <dbReference type="ARBA" id="ARBA00010333"/>
    </source>
</evidence>
<evidence type="ECO:0000313" key="5">
    <source>
        <dbReference type="EMBL" id="ARN83829.1"/>
    </source>
</evidence>